<protein>
    <submittedName>
        <fullName evidence="1">Uncharacterized protein</fullName>
    </submittedName>
</protein>
<gene>
    <name evidence="1" type="ORF">HGA06_21320</name>
</gene>
<evidence type="ECO:0000313" key="1">
    <source>
        <dbReference type="EMBL" id="NKY16565.1"/>
    </source>
</evidence>
<keyword evidence="2" id="KW-1185">Reference proteome</keyword>
<dbReference type="EMBL" id="JAAXOU010000410">
    <property type="protein sequence ID" value="NKY16565.1"/>
    <property type="molecule type" value="Genomic_DNA"/>
</dbReference>
<dbReference type="AlphaFoldDB" id="A0AA44DHP9"/>
<comment type="caution">
    <text evidence="1">The sequence shown here is derived from an EMBL/GenBank/DDBJ whole genome shotgun (WGS) entry which is preliminary data.</text>
</comment>
<proteinExistence type="predicted"/>
<organism evidence="1 2">
    <name type="scientific">Streptomyces somaliensis (strain ATCC 33201 / DSM 40738 / JCM 12659 / KCTC 9044 / NCTC 11332 / NRRL B-12077 / IP 733)</name>
    <dbReference type="NCBI Taxonomy" id="1134445"/>
    <lineage>
        <taxon>Bacteria</taxon>
        <taxon>Bacillati</taxon>
        <taxon>Actinomycetota</taxon>
        <taxon>Actinomycetes</taxon>
        <taxon>Kitasatosporales</taxon>
        <taxon>Streptomycetaceae</taxon>
        <taxon>Streptomyces</taxon>
    </lineage>
</organism>
<feature type="non-terminal residue" evidence="1">
    <location>
        <position position="108"/>
    </location>
</feature>
<sequence length="108" mass="11404">MRPQIVYVHGSGPKPRAALLRAQWDRALFGHEADGASRLAYWAPLLHPEPLPDREPDPLEGVPGAVAEAEAEAGAGAEAELPAPPLEDPARFVERTAAAAARVRAAAE</sequence>
<accession>A0AA44DHP9</accession>
<dbReference type="RefSeq" id="WP_168440774.1">
    <property type="nucleotide sequence ID" value="NZ_JAAXOU010000410.1"/>
</dbReference>
<reference evidence="1 2" key="1">
    <citation type="submission" date="2020-04" db="EMBL/GenBank/DDBJ databases">
        <title>MicrobeNet Type strains.</title>
        <authorList>
            <person name="Nicholson A.C."/>
        </authorList>
    </citation>
    <scope>NUCLEOTIDE SEQUENCE [LARGE SCALE GENOMIC DNA]</scope>
    <source>
        <strain evidence="1 2">DSM 40738</strain>
    </source>
</reference>
<dbReference type="Proteomes" id="UP000570003">
    <property type="component" value="Unassembled WGS sequence"/>
</dbReference>
<evidence type="ECO:0000313" key="2">
    <source>
        <dbReference type="Proteomes" id="UP000570003"/>
    </source>
</evidence>
<name>A0AA44DHP9_STRE0</name>